<feature type="transmembrane region" description="Helical" evidence="2">
    <location>
        <begin position="64"/>
        <end position="85"/>
    </location>
</feature>
<proteinExistence type="predicted"/>
<dbReference type="Gramene" id="TraesPARA_EIv1.0_1473500.1">
    <property type="protein sequence ID" value="TraesPARA_EIv1.0_1473500.1.CDS"/>
    <property type="gene ID" value="TraesPARA_EIv1.0_1473500"/>
</dbReference>
<dbReference type="EnsemblPlants" id="TraesCS4D02G256100.1">
    <property type="protein sequence ID" value="TraesCS4D02G256100.1"/>
    <property type="gene ID" value="TraesCS4D02G256100"/>
</dbReference>
<dbReference type="Proteomes" id="UP000019116">
    <property type="component" value="Chromosome 4D"/>
</dbReference>
<dbReference type="OMA" id="QDVRTDD"/>
<reference evidence="3" key="2">
    <citation type="submission" date="2018-10" db="UniProtKB">
        <authorList>
            <consortium name="EnsemblPlants"/>
        </authorList>
    </citation>
    <scope>IDENTIFICATION</scope>
</reference>
<evidence type="ECO:0000313" key="3">
    <source>
        <dbReference type="EnsemblPlants" id="TraesCS4D02G256100.1"/>
    </source>
</evidence>
<evidence type="ECO:0008006" key="5">
    <source>
        <dbReference type="Google" id="ProtNLM"/>
    </source>
</evidence>
<name>A0A3B6JM16_WHEAT</name>
<feature type="region of interest" description="Disordered" evidence="1">
    <location>
        <begin position="89"/>
        <end position="183"/>
    </location>
</feature>
<evidence type="ECO:0000256" key="1">
    <source>
        <dbReference type="SAM" id="MobiDB-lite"/>
    </source>
</evidence>
<evidence type="ECO:0000313" key="4">
    <source>
        <dbReference type="Proteomes" id="UP000019116"/>
    </source>
</evidence>
<keyword evidence="2" id="KW-0812">Transmembrane</keyword>
<dbReference type="PANTHER" id="PTHR37249">
    <property type="entry name" value="OS03G0206201 PROTEIN"/>
    <property type="match status" value="1"/>
</dbReference>
<evidence type="ECO:0000256" key="2">
    <source>
        <dbReference type="SAM" id="Phobius"/>
    </source>
</evidence>
<accession>A0A3B6JM16</accession>
<keyword evidence="4" id="KW-1185">Reference proteome</keyword>
<feature type="compositionally biased region" description="Polar residues" evidence="1">
    <location>
        <begin position="174"/>
        <end position="183"/>
    </location>
</feature>
<gene>
    <name evidence="3" type="primary">LOC123098339</name>
</gene>
<keyword evidence="2" id="KW-1133">Transmembrane helix</keyword>
<reference evidence="3" key="1">
    <citation type="submission" date="2018-08" db="EMBL/GenBank/DDBJ databases">
        <authorList>
            <person name="Rossello M."/>
        </authorList>
    </citation>
    <scope>NUCLEOTIDE SEQUENCE [LARGE SCALE GENOMIC DNA]</scope>
    <source>
        <strain evidence="3">cv. Chinese Spring</strain>
    </source>
</reference>
<organism evidence="3">
    <name type="scientific">Triticum aestivum</name>
    <name type="common">Wheat</name>
    <dbReference type="NCBI Taxonomy" id="4565"/>
    <lineage>
        <taxon>Eukaryota</taxon>
        <taxon>Viridiplantae</taxon>
        <taxon>Streptophyta</taxon>
        <taxon>Embryophyta</taxon>
        <taxon>Tracheophyta</taxon>
        <taxon>Spermatophyta</taxon>
        <taxon>Magnoliopsida</taxon>
        <taxon>Liliopsida</taxon>
        <taxon>Poales</taxon>
        <taxon>Poaceae</taxon>
        <taxon>BOP clade</taxon>
        <taxon>Pooideae</taxon>
        <taxon>Triticodae</taxon>
        <taxon>Triticeae</taxon>
        <taxon>Triticinae</taxon>
        <taxon>Triticum</taxon>
    </lineage>
</organism>
<dbReference type="Gramene" id="TraesWEE_scaffold_021730_01G000200.1">
    <property type="protein sequence ID" value="TraesWEE_scaffold_021730_01G000200.1"/>
    <property type="gene ID" value="TraesWEE_scaffold_021730_01G000200"/>
</dbReference>
<dbReference type="STRING" id="4565.A0A3B6JM16"/>
<dbReference type="Gramene" id="TraesCS4D02G256100.1">
    <property type="protein sequence ID" value="TraesCS4D02G256100.1"/>
    <property type="gene ID" value="TraesCS4D02G256100"/>
</dbReference>
<protein>
    <recommendedName>
        <fullName evidence="5">Transmembrane protein</fullName>
    </recommendedName>
</protein>
<dbReference type="GeneID" id="123098339"/>
<keyword evidence="2" id="KW-0472">Membrane</keyword>
<dbReference type="Gramene" id="TraesCAD_scaffold_004149_01G000200.1">
    <property type="protein sequence ID" value="TraesCAD_scaffold_004149_01G000200.1"/>
    <property type="gene ID" value="TraesCAD_scaffold_004149_01G000200"/>
</dbReference>
<dbReference type="OrthoDB" id="1938519at2759"/>
<dbReference type="Gramene" id="TraesCLE_scaffold_014908_01G000200.1">
    <property type="protein sequence ID" value="TraesCLE_scaffold_014908_01G000200.1"/>
    <property type="gene ID" value="TraesCLE_scaffold_014908_01G000200"/>
</dbReference>
<dbReference type="Gramene" id="TraesCS4D03G0613500.1">
    <property type="protein sequence ID" value="TraesCS4D03G0613500.1.CDS"/>
    <property type="gene ID" value="TraesCS4D03G0613500"/>
</dbReference>
<dbReference type="RefSeq" id="XP_044376246.1">
    <property type="nucleotide sequence ID" value="XM_044520311.1"/>
</dbReference>
<dbReference type="PANTHER" id="PTHR37249:SF3">
    <property type="entry name" value="OS03G0206201 PROTEIN"/>
    <property type="match status" value="1"/>
</dbReference>
<dbReference type="AlphaFoldDB" id="A0A3B6JM16"/>
<sequence length="183" mass="19882">MHMRRLHHPLHCMHCLSLSYSQETVSRKQTTRTNAGAEVEPSHLLSLETLQAVERTMAMKRRSVLALLVVAFVGGNLLLGASFSARSTVKSSASDPDYGTAQLNGRRLKESGHGVTNRKTRNLQDVKADDYQPIDPSPSSKASIRPAPIEHGTPLLPYVPRYPPPPGQPKDARSAQSAASPVA</sequence>